<organism evidence="1">
    <name type="scientific">Arundo donax</name>
    <name type="common">Giant reed</name>
    <name type="synonym">Donax arundinaceus</name>
    <dbReference type="NCBI Taxonomy" id="35708"/>
    <lineage>
        <taxon>Eukaryota</taxon>
        <taxon>Viridiplantae</taxon>
        <taxon>Streptophyta</taxon>
        <taxon>Embryophyta</taxon>
        <taxon>Tracheophyta</taxon>
        <taxon>Spermatophyta</taxon>
        <taxon>Magnoliopsida</taxon>
        <taxon>Liliopsida</taxon>
        <taxon>Poales</taxon>
        <taxon>Poaceae</taxon>
        <taxon>PACMAD clade</taxon>
        <taxon>Arundinoideae</taxon>
        <taxon>Arundineae</taxon>
        <taxon>Arundo</taxon>
    </lineage>
</organism>
<reference evidence="1" key="2">
    <citation type="journal article" date="2015" name="Data Brief">
        <title>Shoot transcriptome of the giant reed, Arundo donax.</title>
        <authorList>
            <person name="Barrero R.A."/>
            <person name="Guerrero F.D."/>
            <person name="Moolhuijzen P."/>
            <person name="Goolsby J.A."/>
            <person name="Tidwell J."/>
            <person name="Bellgard S.E."/>
            <person name="Bellgard M.I."/>
        </authorList>
    </citation>
    <scope>NUCLEOTIDE SEQUENCE</scope>
    <source>
        <tissue evidence="1">Shoot tissue taken approximately 20 cm above the soil surface</tissue>
    </source>
</reference>
<reference evidence="1" key="1">
    <citation type="submission" date="2014-09" db="EMBL/GenBank/DDBJ databases">
        <authorList>
            <person name="Magalhaes I.L.F."/>
            <person name="Oliveira U."/>
            <person name="Santos F.R."/>
            <person name="Vidigal T.H.D.A."/>
            <person name="Brescovit A.D."/>
            <person name="Santos A.J."/>
        </authorList>
    </citation>
    <scope>NUCLEOTIDE SEQUENCE</scope>
    <source>
        <tissue evidence="1">Shoot tissue taken approximately 20 cm above the soil surface</tissue>
    </source>
</reference>
<name>A0A0A9FUN1_ARUDO</name>
<protein>
    <submittedName>
        <fullName evidence="1">Uncharacterized protein</fullName>
    </submittedName>
</protein>
<dbReference type="AlphaFoldDB" id="A0A0A9FUN1"/>
<evidence type="ECO:0000313" key="1">
    <source>
        <dbReference type="EMBL" id="JAE16545.1"/>
    </source>
</evidence>
<dbReference type="EMBL" id="GBRH01181351">
    <property type="protein sequence ID" value="JAE16545.1"/>
    <property type="molecule type" value="Transcribed_RNA"/>
</dbReference>
<proteinExistence type="predicted"/>
<sequence length="28" mass="3356">MFQLLLAFSIVWYTLNPYVVFGRYCLVV</sequence>
<accession>A0A0A9FUN1</accession>